<name>L9JBT0_TUPCH</name>
<dbReference type="InParanoid" id="L9JBT0"/>
<reference evidence="2" key="2">
    <citation type="journal article" date="2013" name="Nat. Commun.">
        <title>Genome of the Chinese tree shrew.</title>
        <authorList>
            <person name="Fan Y."/>
            <person name="Huang Z.Y."/>
            <person name="Cao C.C."/>
            <person name="Chen C.S."/>
            <person name="Chen Y.X."/>
            <person name="Fan D.D."/>
            <person name="He J."/>
            <person name="Hou H.L."/>
            <person name="Hu L."/>
            <person name="Hu X.T."/>
            <person name="Jiang X.T."/>
            <person name="Lai R."/>
            <person name="Lang Y.S."/>
            <person name="Liang B."/>
            <person name="Liao S.G."/>
            <person name="Mu D."/>
            <person name="Ma Y.Y."/>
            <person name="Niu Y.Y."/>
            <person name="Sun X.Q."/>
            <person name="Xia J.Q."/>
            <person name="Xiao J."/>
            <person name="Xiong Z.Q."/>
            <person name="Xu L."/>
            <person name="Yang L."/>
            <person name="Zhang Y."/>
            <person name="Zhao W."/>
            <person name="Zhao X.D."/>
            <person name="Zheng Y.T."/>
            <person name="Zhou J.M."/>
            <person name="Zhu Y.B."/>
            <person name="Zhang G.J."/>
            <person name="Wang J."/>
            <person name="Yao Y.G."/>
        </authorList>
    </citation>
    <scope>NUCLEOTIDE SEQUENCE [LARGE SCALE GENOMIC DNA]</scope>
</reference>
<protein>
    <submittedName>
        <fullName evidence="1">Uncharacterized protein</fullName>
    </submittedName>
</protein>
<evidence type="ECO:0000313" key="1">
    <source>
        <dbReference type="EMBL" id="ELW48016.1"/>
    </source>
</evidence>
<dbReference type="EMBL" id="KB321078">
    <property type="protein sequence ID" value="ELW48016.1"/>
    <property type="molecule type" value="Genomic_DNA"/>
</dbReference>
<dbReference type="AlphaFoldDB" id="L9JBT0"/>
<reference evidence="2" key="1">
    <citation type="submission" date="2012-07" db="EMBL/GenBank/DDBJ databases">
        <title>Genome of the Chinese tree shrew, a rising model animal genetically related to primates.</title>
        <authorList>
            <person name="Zhang G."/>
            <person name="Fan Y."/>
            <person name="Yao Y."/>
            <person name="Huang Z."/>
        </authorList>
    </citation>
    <scope>NUCLEOTIDE SEQUENCE [LARGE SCALE GENOMIC DNA]</scope>
</reference>
<gene>
    <name evidence="1" type="ORF">TREES_T100010173</name>
</gene>
<dbReference type="Proteomes" id="UP000011518">
    <property type="component" value="Unassembled WGS sequence"/>
</dbReference>
<proteinExistence type="predicted"/>
<organism evidence="1 2">
    <name type="scientific">Tupaia chinensis</name>
    <name type="common">Chinese tree shrew</name>
    <name type="synonym">Tupaia belangeri chinensis</name>
    <dbReference type="NCBI Taxonomy" id="246437"/>
    <lineage>
        <taxon>Eukaryota</taxon>
        <taxon>Metazoa</taxon>
        <taxon>Chordata</taxon>
        <taxon>Craniata</taxon>
        <taxon>Vertebrata</taxon>
        <taxon>Euteleostomi</taxon>
        <taxon>Mammalia</taxon>
        <taxon>Eutheria</taxon>
        <taxon>Euarchontoglires</taxon>
        <taxon>Scandentia</taxon>
        <taxon>Tupaiidae</taxon>
        <taxon>Tupaia</taxon>
    </lineage>
</organism>
<keyword evidence="2" id="KW-1185">Reference proteome</keyword>
<accession>L9JBT0</accession>
<sequence>MCQTTAIIEKRPQLPSIPAAGNPCSSLLAEAYAEDRQSPRKRNEVLPCQGCVSSDLSVVSSGDSRNTVNDLS</sequence>
<evidence type="ECO:0000313" key="2">
    <source>
        <dbReference type="Proteomes" id="UP000011518"/>
    </source>
</evidence>